<dbReference type="InterPro" id="IPR036388">
    <property type="entry name" value="WH-like_DNA-bd_sf"/>
</dbReference>
<dbReference type="Gene3D" id="1.10.10.10">
    <property type="entry name" value="Winged helix-like DNA-binding domain superfamily/Winged helix DNA-binding domain"/>
    <property type="match status" value="1"/>
</dbReference>
<name>A0AA86XKI8_9CAUD</name>
<sequence>MLEDTDTSTYIDAFTYVKRSKNRQKVITIIGLSRNKTPSEITEEMDARFSLTSRVLSDLRKKNIVKCLDPEAKTGRVYYLTELGLEIYKDLE</sequence>
<keyword evidence="2" id="KW-1185">Reference proteome</keyword>
<dbReference type="GeneID" id="300198914"/>
<reference evidence="1 2" key="1">
    <citation type="journal article" date="2023" name="Nat. Microbiol.">
        <title>A compendium of viruses from methanogenic archaea reveals their diversity and adaptations to the gut environment.</title>
        <authorList>
            <person name="Medvedeva S."/>
            <person name="Borrel G."/>
            <person name="Krupovic M."/>
            <person name="Gribaldo S."/>
        </authorList>
    </citation>
    <scope>NUCLEOTIDE SEQUENCE [LARGE SCALE GENOMIC DNA]</scope>
</reference>
<evidence type="ECO:0000313" key="2">
    <source>
        <dbReference type="Proteomes" id="UP001302343"/>
    </source>
</evidence>
<accession>A0AA86XKI8</accession>
<dbReference type="EMBL" id="BK063679">
    <property type="protein sequence ID" value="DBA35549.1"/>
    <property type="molecule type" value="Genomic_DNA"/>
</dbReference>
<evidence type="ECO:0000313" key="1">
    <source>
        <dbReference type="EMBL" id="DBA35549.1"/>
    </source>
</evidence>
<proteinExistence type="predicted"/>
<dbReference type="RefSeq" id="YP_013605329.1">
    <property type="nucleotide sequence ID" value="NC_133304.1"/>
</dbReference>
<organism evidence="1 2">
    <name type="scientific">Caudoviricetes sp. vir323</name>
    <dbReference type="NCBI Taxonomy" id="3068356"/>
    <lineage>
        <taxon>Viruses</taxon>
        <taxon>Duplodnaviria</taxon>
        <taxon>Heunggongvirae</taxon>
        <taxon>Uroviricota</taxon>
        <taxon>Caudoviricetes</taxon>
    </lineage>
</organism>
<gene>
    <name evidence="1" type="ORF">vir323_00037</name>
</gene>
<dbReference type="Proteomes" id="UP001302343">
    <property type="component" value="Segment"/>
</dbReference>
<dbReference type="SUPFAM" id="SSF46785">
    <property type="entry name" value="Winged helix' DNA-binding domain"/>
    <property type="match status" value="1"/>
</dbReference>
<dbReference type="InterPro" id="IPR036390">
    <property type="entry name" value="WH_DNA-bd_sf"/>
</dbReference>
<protein>
    <submittedName>
        <fullName evidence="1">Uncharacterized protein</fullName>
    </submittedName>
</protein>